<sequence length="43" mass="5024">MRDLYPLTRRRLLTAMALSPLLWQMNTAQAAAIDPRRIVALEW</sequence>
<keyword evidence="1" id="KW-0732">Signal</keyword>
<protein>
    <submittedName>
        <fullName evidence="2">Fe(3+)-hydroxamate ABC transporter substrate-binding protein FhuD</fullName>
    </submittedName>
</protein>
<reference evidence="2" key="1">
    <citation type="journal article" date="2018" name="Genome Biol.">
        <title>SKESA: strategic k-mer extension for scrupulous assemblies.</title>
        <authorList>
            <person name="Souvorov A."/>
            <person name="Agarwala R."/>
            <person name="Lipman D.J."/>
        </authorList>
    </citation>
    <scope>NUCLEOTIDE SEQUENCE</scope>
    <source>
        <strain evidence="2">L00898-14</strain>
    </source>
</reference>
<proteinExistence type="predicted"/>
<name>A0A706BPV4_SALTM</name>
<evidence type="ECO:0000313" key="2">
    <source>
        <dbReference type="EMBL" id="HAC9169617.1"/>
    </source>
</evidence>
<comment type="caution">
    <text evidence="2">The sequence shown here is derived from an EMBL/GenBank/DDBJ whole genome shotgun (WGS) entry which is preliminary data.</text>
</comment>
<gene>
    <name evidence="2" type="ORF">G0J62_17470</name>
</gene>
<feature type="non-terminal residue" evidence="2">
    <location>
        <position position="43"/>
    </location>
</feature>
<reference evidence="2" key="2">
    <citation type="submission" date="2019-01" db="EMBL/GenBank/DDBJ databases">
        <authorList>
            <consortium name="NCBI Pathogen Detection Project"/>
        </authorList>
    </citation>
    <scope>NUCLEOTIDE SEQUENCE</scope>
    <source>
        <strain evidence="2">L00898-14</strain>
    </source>
</reference>
<accession>A0A706BPV4</accession>
<feature type="signal peptide" evidence="1">
    <location>
        <begin position="1"/>
        <end position="30"/>
    </location>
</feature>
<dbReference type="AlphaFoldDB" id="A0A706BPV4"/>
<feature type="chain" id="PRO_5028258819" evidence="1">
    <location>
        <begin position="31"/>
        <end position="43"/>
    </location>
</feature>
<dbReference type="EMBL" id="DAANBT010000107">
    <property type="protein sequence ID" value="HAC9169617.1"/>
    <property type="molecule type" value="Genomic_DNA"/>
</dbReference>
<organism evidence="2">
    <name type="scientific">Salmonella typhimurium</name>
    <dbReference type="NCBI Taxonomy" id="90371"/>
    <lineage>
        <taxon>Bacteria</taxon>
        <taxon>Pseudomonadati</taxon>
        <taxon>Pseudomonadota</taxon>
        <taxon>Gammaproteobacteria</taxon>
        <taxon>Enterobacterales</taxon>
        <taxon>Enterobacteriaceae</taxon>
        <taxon>Salmonella</taxon>
    </lineage>
</organism>
<evidence type="ECO:0000256" key="1">
    <source>
        <dbReference type="SAM" id="SignalP"/>
    </source>
</evidence>